<keyword evidence="9 10" id="KW-0472">Membrane</keyword>
<dbReference type="GO" id="GO:0005829">
    <property type="term" value="C:cytosol"/>
    <property type="evidence" value="ECO:0007669"/>
    <property type="project" value="TreeGrafter"/>
</dbReference>
<dbReference type="Pfam" id="PF01926">
    <property type="entry name" value="MMR_HSR1"/>
    <property type="match status" value="1"/>
</dbReference>
<dbReference type="PROSITE" id="PS51713">
    <property type="entry name" value="G_ERA"/>
    <property type="match status" value="1"/>
</dbReference>
<feature type="region of interest" description="G5" evidence="11">
    <location>
        <begin position="149"/>
        <end position="151"/>
    </location>
</feature>
<dbReference type="InterPro" id="IPR005662">
    <property type="entry name" value="GTPase_Era-like"/>
</dbReference>
<dbReference type="Gene3D" id="3.30.300.20">
    <property type="match status" value="1"/>
</dbReference>
<sequence>MFKSGFISIVGRPNVGKSTLMNYIMGEKLSIVSNKPQTTRNNIQTILTTDDYQMVFVDTPGIHKPKHKLGEYMVNSAKDSTKDVDLILFLTNPGEEIGRGDKFILETLRGKNVPVFLVLNKIDEFTQETVAKSLADFSNEFDFKEIIPISAMKGKNVDKLLELMANELPEGPKYYPEDMITDVQERFVVAEIVREKALRTLRDEIPHGIAVDVIQMKQKENGTYHIEVDIICEKDSHKGIIIGKNGQTLKKIGETSRYELERFLGTKVNLKTWVKVRKDWRDNQNLLKELGYKKLK</sequence>
<dbReference type="GO" id="GO:0000028">
    <property type="term" value="P:ribosomal small subunit assembly"/>
    <property type="evidence" value="ECO:0007669"/>
    <property type="project" value="TreeGrafter"/>
</dbReference>
<dbReference type="InterPro" id="IPR009019">
    <property type="entry name" value="KH_sf_prok-type"/>
</dbReference>
<dbReference type="eggNOG" id="COG1159">
    <property type="taxonomic scope" value="Bacteria"/>
</dbReference>
<dbReference type="HOGENOM" id="CLU_038009_1_0_9"/>
<accession>A0A0A7FTR9</accession>
<comment type="function">
    <text evidence="10">An essential GTPase that binds both GDP and GTP, with rapid nucleotide exchange. Plays a role in 16S rRNA processing and 30S ribosomal subunit biogenesis and possibly also in cell cycle regulation and energy metabolism.</text>
</comment>
<evidence type="ECO:0000256" key="2">
    <source>
        <dbReference type="ARBA" id="ARBA00020484"/>
    </source>
</evidence>
<evidence type="ECO:0000259" key="13">
    <source>
        <dbReference type="PROSITE" id="PS50823"/>
    </source>
</evidence>
<dbReference type="InterPro" id="IPR006073">
    <property type="entry name" value="GTP-bd"/>
</dbReference>
<dbReference type="KEGG" id="cbv:U729_33"/>
<dbReference type="SUPFAM" id="SSF52540">
    <property type="entry name" value="P-loop containing nucleoside triphosphate hydrolases"/>
    <property type="match status" value="1"/>
</dbReference>
<dbReference type="CDD" id="cd04163">
    <property type="entry name" value="Era"/>
    <property type="match status" value="1"/>
</dbReference>
<evidence type="ECO:0000259" key="14">
    <source>
        <dbReference type="PROSITE" id="PS51713"/>
    </source>
</evidence>
<evidence type="ECO:0000256" key="12">
    <source>
        <dbReference type="RuleBase" id="RU003761"/>
    </source>
</evidence>
<dbReference type="FunFam" id="3.30.300.20:FF:000003">
    <property type="entry name" value="GTPase Era"/>
    <property type="match status" value="1"/>
</dbReference>
<feature type="domain" description="Era-type G" evidence="14">
    <location>
        <begin position="3"/>
        <end position="170"/>
    </location>
</feature>
<dbReference type="NCBIfam" id="TIGR00231">
    <property type="entry name" value="small_GTP"/>
    <property type="match status" value="1"/>
</dbReference>
<feature type="region of interest" description="G3" evidence="11">
    <location>
        <begin position="58"/>
        <end position="61"/>
    </location>
</feature>
<evidence type="ECO:0000256" key="5">
    <source>
        <dbReference type="ARBA" id="ARBA00022730"/>
    </source>
</evidence>
<keyword evidence="6 10" id="KW-0547">Nucleotide-binding</keyword>
<dbReference type="EMBL" id="CP006905">
    <property type="protein sequence ID" value="AIY83039.1"/>
    <property type="molecule type" value="Genomic_DNA"/>
</dbReference>
<comment type="subcellular location">
    <subcellularLocation>
        <location evidence="10">Cytoplasm</location>
    </subcellularLocation>
    <subcellularLocation>
        <location evidence="10">Cell membrane</location>
        <topology evidence="10">Peripheral membrane protein</topology>
    </subcellularLocation>
</comment>
<keyword evidence="3 10" id="KW-1003">Cell membrane</keyword>
<feature type="region of interest" description="G1" evidence="11">
    <location>
        <begin position="11"/>
        <end position="18"/>
    </location>
</feature>
<evidence type="ECO:0000256" key="4">
    <source>
        <dbReference type="ARBA" id="ARBA00022517"/>
    </source>
</evidence>
<dbReference type="NCBIfam" id="TIGR00436">
    <property type="entry name" value="era"/>
    <property type="match status" value="1"/>
</dbReference>
<feature type="binding site" evidence="10">
    <location>
        <begin position="58"/>
        <end position="62"/>
    </location>
    <ligand>
        <name>GTP</name>
        <dbReference type="ChEBI" id="CHEBI:37565"/>
    </ligand>
</feature>
<dbReference type="InterPro" id="IPR030388">
    <property type="entry name" value="G_ERA_dom"/>
</dbReference>
<reference evidence="15 16" key="1">
    <citation type="journal article" date="2015" name="Infect. Genet. Evol.">
        <title>Genomic sequences of six botulinum neurotoxin-producing strains representing three clostridial species illustrate the mobility and diversity of botulinum neurotoxin genes.</title>
        <authorList>
            <person name="Smith T.J."/>
            <person name="Hill K.K."/>
            <person name="Xie G."/>
            <person name="Foley B.T."/>
            <person name="Williamson C.H."/>
            <person name="Foster J.T."/>
            <person name="Johnson S.L."/>
            <person name="Chertkov O."/>
            <person name="Teshima H."/>
            <person name="Gibbons H.S."/>
            <person name="Johnsky L.A."/>
            <person name="Karavis M.A."/>
            <person name="Smith L.A."/>
        </authorList>
    </citation>
    <scope>NUCLEOTIDE SEQUENCE [LARGE SCALE GENOMIC DNA]</scope>
    <source>
        <strain evidence="15">Sullivan</strain>
    </source>
</reference>
<feature type="domain" description="KH type-2" evidence="13">
    <location>
        <begin position="201"/>
        <end position="278"/>
    </location>
</feature>
<feature type="region of interest" description="G4" evidence="11">
    <location>
        <begin position="120"/>
        <end position="123"/>
    </location>
</feature>
<organism evidence="15 16">
    <name type="scientific">Clostridium baratii str. Sullivan</name>
    <dbReference type="NCBI Taxonomy" id="1415775"/>
    <lineage>
        <taxon>Bacteria</taxon>
        <taxon>Bacillati</taxon>
        <taxon>Bacillota</taxon>
        <taxon>Clostridia</taxon>
        <taxon>Eubacteriales</taxon>
        <taxon>Clostridiaceae</taxon>
        <taxon>Clostridium</taxon>
    </lineage>
</organism>
<dbReference type="SUPFAM" id="SSF54814">
    <property type="entry name" value="Prokaryotic type KH domain (KH-domain type II)"/>
    <property type="match status" value="1"/>
</dbReference>
<keyword evidence="8 10" id="KW-0342">GTP-binding</keyword>
<dbReference type="AlphaFoldDB" id="A0A0A7FTR9"/>
<comment type="subunit">
    <text evidence="10">Monomer.</text>
</comment>
<dbReference type="OrthoDB" id="9805918at2"/>
<dbReference type="InterPro" id="IPR027417">
    <property type="entry name" value="P-loop_NTPase"/>
</dbReference>
<evidence type="ECO:0000256" key="9">
    <source>
        <dbReference type="ARBA" id="ARBA00023136"/>
    </source>
</evidence>
<feature type="region of interest" description="G2" evidence="11">
    <location>
        <begin position="37"/>
        <end position="41"/>
    </location>
</feature>
<dbReference type="InterPro" id="IPR015946">
    <property type="entry name" value="KH_dom-like_a/b"/>
</dbReference>
<keyword evidence="7 10" id="KW-0694">RNA-binding</keyword>
<evidence type="ECO:0000256" key="6">
    <source>
        <dbReference type="ARBA" id="ARBA00022741"/>
    </source>
</evidence>
<keyword evidence="16" id="KW-1185">Reference proteome</keyword>
<dbReference type="GO" id="GO:0005886">
    <property type="term" value="C:plasma membrane"/>
    <property type="evidence" value="ECO:0007669"/>
    <property type="project" value="UniProtKB-SubCell"/>
</dbReference>
<feature type="binding site" evidence="10">
    <location>
        <begin position="120"/>
        <end position="123"/>
    </location>
    <ligand>
        <name>GTP</name>
        <dbReference type="ChEBI" id="CHEBI:37565"/>
    </ligand>
</feature>
<dbReference type="PANTHER" id="PTHR42698">
    <property type="entry name" value="GTPASE ERA"/>
    <property type="match status" value="1"/>
</dbReference>
<protein>
    <recommendedName>
        <fullName evidence="2 10">GTPase Era</fullName>
    </recommendedName>
</protein>
<dbReference type="GO" id="GO:0043024">
    <property type="term" value="F:ribosomal small subunit binding"/>
    <property type="evidence" value="ECO:0007669"/>
    <property type="project" value="TreeGrafter"/>
</dbReference>
<dbReference type="PANTHER" id="PTHR42698:SF1">
    <property type="entry name" value="GTPASE ERA, MITOCHONDRIAL"/>
    <property type="match status" value="1"/>
</dbReference>
<evidence type="ECO:0000256" key="10">
    <source>
        <dbReference type="HAMAP-Rule" id="MF_00367"/>
    </source>
</evidence>
<evidence type="ECO:0000256" key="7">
    <source>
        <dbReference type="ARBA" id="ARBA00022884"/>
    </source>
</evidence>
<dbReference type="GO" id="GO:0005525">
    <property type="term" value="F:GTP binding"/>
    <property type="evidence" value="ECO:0007669"/>
    <property type="project" value="UniProtKB-UniRule"/>
</dbReference>
<evidence type="ECO:0000256" key="8">
    <source>
        <dbReference type="ARBA" id="ARBA00023134"/>
    </source>
</evidence>
<dbReference type="FunFam" id="3.40.50.300:FF:000094">
    <property type="entry name" value="GTPase Era"/>
    <property type="match status" value="1"/>
</dbReference>
<dbReference type="RefSeq" id="WP_039310531.1">
    <property type="nucleotide sequence ID" value="NZ_CP006905.1"/>
</dbReference>
<dbReference type="CDD" id="cd22534">
    <property type="entry name" value="KH-II_Era"/>
    <property type="match status" value="1"/>
</dbReference>
<proteinExistence type="inferred from homology"/>
<evidence type="ECO:0000256" key="1">
    <source>
        <dbReference type="ARBA" id="ARBA00007921"/>
    </source>
</evidence>
<dbReference type="GO" id="GO:0070181">
    <property type="term" value="F:small ribosomal subunit rRNA binding"/>
    <property type="evidence" value="ECO:0007669"/>
    <property type="project" value="UniProtKB-UniRule"/>
</dbReference>
<gene>
    <name evidence="10 15" type="primary">era</name>
    <name evidence="15" type="ORF">U729_33</name>
</gene>
<dbReference type="Gene3D" id="3.40.50.300">
    <property type="entry name" value="P-loop containing nucleotide triphosphate hydrolases"/>
    <property type="match status" value="1"/>
</dbReference>
<keyword evidence="10" id="KW-0963">Cytoplasm</keyword>
<keyword evidence="5 10" id="KW-0699">rRNA-binding</keyword>
<evidence type="ECO:0000313" key="16">
    <source>
        <dbReference type="Proteomes" id="UP000030635"/>
    </source>
</evidence>
<feature type="binding site" evidence="10">
    <location>
        <begin position="11"/>
        <end position="18"/>
    </location>
    <ligand>
        <name>GTP</name>
        <dbReference type="ChEBI" id="CHEBI:37565"/>
    </ligand>
</feature>
<comment type="similarity">
    <text evidence="1 10 11 12">Belongs to the TRAFAC class TrmE-Era-EngA-EngB-Septin-like GTPase superfamily. Era GTPase family.</text>
</comment>
<dbReference type="InterPro" id="IPR004044">
    <property type="entry name" value="KH_dom_type_2"/>
</dbReference>
<dbReference type="Proteomes" id="UP000030635">
    <property type="component" value="Chromosome"/>
</dbReference>
<dbReference type="PROSITE" id="PS50823">
    <property type="entry name" value="KH_TYPE_2"/>
    <property type="match status" value="1"/>
</dbReference>
<dbReference type="InterPro" id="IPR005225">
    <property type="entry name" value="Small_GTP-bd"/>
</dbReference>
<evidence type="ECO:0000256" key="11">
    <source>
        <dbReference type="PROSITE-ProRule" id="PRU01050"/>
    </source>
</evidence>
<dbReference type="STRING" id="1561.NPD11_2947"/>
<name>A0A0A7FTR9_9CLOT</name>
<dbReference type="NCBIfam" id="NF000908">
    <property type="entry name" value="PRK00089.1"/>
    <property type="match status" value="1"/>
</dbReference>
<keyword evidence="4 10" id="KW-0690">Ribosome biogenesis</keyword>
<dbReference type="Pfam" id="PF07650">
    <property type="entry name" value="KH_2"/>
    <property type="match status" value="1"/>
</dbReference>
<evidence type="ECO:0000256" key="3">
    <source>
        <dbReference type="ARBA" id="ARBA00022475"/>
    </source>
</evidence>
<evidence type="ECO:0000313" key="15">
    <source>
        <dbReference type="EMBL" id="AIY83039.1"/>
    </source>
</evidence>
<dbReference type="HAMAP" id="MF_00367">
    <property type="entry name" value="GTPase_Era"/>
    <property type="match status" value="1"/>
</dbReference>
<dbReference type="GO" id="GO:0003924">
    <property type="term" value="F:GTPase activity"/>
    <property type="evidence" value="ECO:0007669"/>
    <property type="project" value="UniProtKB-UniRule"/>
</dbReference>